<dbReference type="GO" id="GO:0046677">
    <property type="term" value="P:response to antibiotic"/>
    <property type="evidence" value="ECO:0007669"/>
    <property type="project" value="UniProtKB-KW"/>
</dbReference>
<dbReference type="GO" id="GO:0022857">
    <property type="term" value="F:transmembrane transporter activity"/>
    <property type="evidence" value="ECO:0007669"/>
    <property type="project" value="InterPro"/>
</dbReference>
<dbReference type="EMBL" id="MLCF01000115">
    <property type="protein sequence ID" value="OIV36102.1"/>
    <property type="molecule type" value="Genomic_DNA"/>
</dbReference>
<dbReference type="InterPro" id="IPR011701">
    <property type="entry name" value="MFS"/>
</dbReference>
<evidence type="ECO:0000313" key="10">
    <source>
        <dbReference type="EMBL" id="OIV36102.1"/>
    </source>
</evidence>
<dbReference type="Gene3D" id="1.20.1720.10">
    <property type="entry name" value="Multidrug resistance protein D"/>
    <property type="match status" value="1"/>
</dbReference>
<feature type="transmembrane region" description="Helical" evidence="8">
    <location>
        <begin position="349"/>
        <end position="373"/>
    </location>
</feature>
<evidence type="ECO:0000256" key="6">
    <source>
        <dbReference type="ARBA" id="ARBA00023136"/>
    </source>
</evidence>
<feature type="transmembrane region" description="Helical" evidence="8">
    <location>
        <begin position="130"/>
        <end position="149"/>
    </location>
</feature>
<proteinExistence type="predicted"/>
<organism evidence="10 11">
    <name type="scientific">Mangrovactinospora gilvigrisea</name>
    <dbReference type="NCBI Taxonomy" id="1428644"/>
    <lineage>
        <taxon>Bacteria</taxon>
        <taxon>Bacillati</taxon>
        <taxon>Actinomycetota</taxon>
        <taxon>Actinomycetes</taxon>
        <taxon>Kitasatosporales</taxon>
        <taxon>Streptomycetaceae</taxon>
        <taxon>Mangrovactinospora</taxon>
    </lineage>
</organism>
<feature type="transmembrane region" description="Helical" evidence="8">
    <location>
        <begin position="36"/>
        <end position="56"/>
    </location>
</feature>
<feature type="transmembrane region" description="Helical" evidence="8">
    <location>
        <begin position="68"/>
        <end position="93"/>
    </location>
</feature>
<reference evidence="10 11" key="1">
    <citation type="submission" date="2016-10" db="EMBL/GenBank/DDBJ databases">
        <title>Genome sequence of Streptomyces gilvigriseus MUSC 26.</title>
        <authorList>
            <person name="Lee L.-H."/>
            <person name="Ser H.-L."/>
        </authorList>
    </citation>
    <scope>NUCLEOTIDE SEQUENCE [LARGE SCALE GENOMIC DNA]</scope>
    <source>
        <strain evidence="10 11">MUSC 26</strain>
    </source>
</reference>
<keyword evidence="7" id="KW-0046">Antibiotic resistance</keyword>
<sequence length="449" mass="44461">MALAVVSAASALDTAGFAVANTAMPEIGRQLGMGAAALPWIMTVYALAFGGFLLFGGRAADVLGRRRMLLAGLLVFAGGSALAAAAPTAGLLIGGRALQGLGAALSGPPALALIASIFPEGRERARAMGIYVAISASSFAGALVFGGLLTSAAGWRATFVALLAVAALATVVGARVLPSGGARTRGSLDIPGAALITAGLMALVYGVTQAEGAGFAAPAVLLPLAAAVLLLAGFVVRERTAAQPLMPPALLRVRTVRAATVAGVLFYATMVGLLFFAPLYLQGLRGWSPIESGLAVAPMGVTVAATTGLSARILGRLGRRGTLVLGFTTMALGLGGWLLVGLHTPYPAVMLPAIVVQSFGQTLAYTAMMDAALAGVPGERHGVAGAVNITAQQIGSGLGTAILALVAASAGTAGRAGTLAGYHAGTATAIGFGVAAAVLVPLLLPRGRR</sequence>
<evidence type="ECO:0000313" key="11">
    <source>
        <dbReference type="Proteomes" id="UP000243342"/>
    </source>
</evidence>
<dbReference type="Gene3D" id="1.20.1250.20">
    <property type="entry name" value="MFS general substrate transporter like domains"/>
    <property type="match status" value="1"/>
</dbReference>
<feature type="transmembrane region" description="Helical" evidence="8">
    <location>
        <begin position="99"/>
        <end position="118"/>
    </location>
</feature>
<dbReference type="PROSITE" id="PS00216">
    <property type="entry name" value="SUGAR_TRANSPORT_1"/>
    <property type="match status" value="1"/>
</dbReference>
<dbReference type="PANTHER" id="PTHR42718">
    <property type="entry name" value="MAJOR FACILITATOR SUPERFAMILY MULTIDRUG TRANSPORTER MFSC"/>
    <property type="match status" value="1"/>
</dbReference>
<feature type="transmembrane region" description="Helical" evidence="8">
    <location>
        <begin position="155"/>
        <end position="176"/>
    </location>
</feature>
<keyword evidence="6 8" id="KW-0472">Membrane</keyword>
<feature type="transmembrane region" description="Helical" evidence="8">
    <location>
        <begin position="420"/>
        <end position="444"/>
    </location>
</feature>
<dbReference type="InterPro" id="IPR005829">
    <property type="entry name" value="Sugar_transporter_CS"/>
</dbReference>
<feature type="transmembrane region" description="Helical" evidence="8">
    <location>
        <begin position="213"/>
        <end position="236"/>
    </location>
</feature>
<keyword evidence="3" id="KW-1003">Cell membrane</keyword>
<dbReference type="InterPro" id="IPR036259">
    <property type="entry name" value="MFS_trans_sf"/>
</dbReference>
<dbReference type="Pfam" id="PF07690">
    <property type="entry name" value="MFS_1"/>
    <property type="match status" value="1"/>
</dbReference>
<dbReference type="CDD" id="cd17321">
    <property type="entry name" value="MFS_MMR_MDR_like"/>
    <property type="match status" value="1"/>
</dbReference>
<name>A0A1J7BBU3_9ACTN</name>
<protein>
    <recommendedName>
        <fullName evidence="9">Major facilitator superfamily (MFS) profile domain-containing protein</fullName>
    </recommendedName>
</protein>
<feature type="transmembrane region" description="Helical" evidence="8">
    <location>
        <begin position="293"/>
        <end position="311"/>
    </location>
</feature>
<dbReference type="Proteomes" id="UP000243342">
    <property type="component" value="Unassembled WGS sequence"/>
</dbReference>
<evidence type="ECO:0000256" key="2">
    <source>
        <dbReference type="ARBA" id="ARBA00022448"/>
    </source>
</evidence>
<comment type="subcellular location">
    <subcellularLocation>
        <location evidence="1">Cell membrane</location>
        <topology evidence="1">Multi-pass membrane protein</topology>
    </subcellularLocation>
</comment>
<evidence type="ECO:0000256" key="8">
    <source>
        <dbReference type="SAM" id="Phobius"/>
    </source>
</evidence>
<dbReference type="PANTHER" id="PTHR42718:SF46">
    <property type="entry name" value="BLR6921 PROTEIN"/>
    <property type="match status" value="1"/>
</dbReference>
<keyword evidence="5 8" id="KW-1133">Transmembrane helix</keyword>
<comment type="caution">
    <text evidence="10">The sequence shown here is derived from an EMBL/GenBank/DDBJ whole genome shotgun (WGS) entry which is preliminary data.</text>
</comment>
<dbReference type="SUPFAM" id="SSF103473">
    <property type="entry name" value="MFS general substrate transporter"/>
    <property type="match status" value="1"/>
</dbReference>
<feature type="transmembrane region" description="Helical" evidence="8">
    <location>
        <begin position="394"/>
        <end position="414"/>
    </location>
</feature>
<feature type="transmembrane region" description="Helical" evidence="8">
    <location>
        <begin position="188"/>
        <end position="207"/>
    </location>
</feature>
<dbReference type="PROSITE" id="PS50850">
    <property type="entry name" value="MFS"/>
    <property type="match status" value="1"/>
</dbReference>
<evidence type="ECO:0000256" key="1">
    <source>
        <dbReference type="ARBA" id="ARBA00004651"/>
    </source>
</evidence>
<feature type="transmembrane region" description="Helical" evidence="8">
    <location>
        <begin position="323"/>
        <end position="343"/>
    </location>
</feature>
<gene>
    <name evidence="10" type="ORF">BIV57_18200</name>
</gene>
<evidence type="ECO:0000256" key="7">
    <source>
        <dbReference type="ARBA" id="ARBA00023251"/>
    </source>
</evidence>
<evidence type="ECO:0000256" key="5">
    <source>
        <dbReference type="ARBA" id="ARBA00022989"/>
    </source>
</evidence>
<evidence type="ECO:0000259" key="9">
    <source>
        <dbReference type="PROSITE" id="PS50850"/>
    </source>
</evidence>
<keyword evidence="4 8" id="KW-0812">Transmembrane</keyword>
<dbReference type="AlphaFoldDB" id="A0A1J7BBU3"/>
<keyword evidence="2" id="KW-0813">Transport</keyword>
<evidence type="ECO:0000256" key="3">
    <source>
        <dbReference type="ARBA" id="ARBA00022475"/>
    </source>
</evidence>
<dbReference type="InterPro" id="IPR020846">
    <property type="entry name" value="MFS_dom"/>
</dbReference>
<evidence type="ECO:0000256" key="4">
    <source>
        <dbReference type="ARBA" id="ARBA00022692"/>
    </source>
</evidence>
<accession>A0A1J7BBU3</accession>
<dbReference type="GO" id="GO:0005886">
    <property type="term" value="C:plasma membrane"/>
    <property type="evidence" value="ECO:0007669"/>
    <property type="project" value="UniProtKB-SubCell"/>
</dbReference>
<feature type="domain" description="Major facilitator superfamily (MFS) profile" evidence="9">
    <location>
        <begin position="1"/>
        <end position="448"/>
    </location>
</feature>
<feature type="transmembrane region" description="Helical" evidence="8">
    <location>
        <begin position="256"/>
        <end position="281"/>
    </location>
</feature>
<keyword evidence="11" id="KW-1185">Reference proteome</keyword>